<feature type="region of interest" description="Disordered" evidence="1">
    <location>
        <begin position="37"/>
        <end position="119"/>
    </location>
</feature>
<dbReference type="EMBL" id="AMZH03013192">
    <property type="protein sequence ID" value="RRT49679.1"/>
    <property type="molecule type" value="Genomic_DNA"/>
</dbReference>
<gene>
    <name evidence="2" type="ORF">B296_00032967</name>
</gene>
<accession>A0A426YD51</accession>
<dbReference type="AlphaFoldDB" id="A0A426YD51"/>
<reference evidence="2 3" key="1">
    <citation type="journal article" date="2014" name="Agronomy (Basel)">
        <title>A Draft Genome Sequence for Ensete ventricosum, the Drought-Tolerant Tree Against Hunger.</title>
        <authorList>
            <person name="Harrison J."/>
            <person name="Moore K.A."/>
            <person name="Paszkiewicz K."/>
            <person name="Jones T."/>
            <person name="Grant M."/>
            <person name="Ambacheew D."/>
            <person name="Muzemil S."/>
            <person name="Studholme D.J."/>
        </authorList>
    </citation>
    <scope>NUCLEOTIDE SEQUENCE [LARGE SCALE GENOMIC DNA]</scope>
</reference>
<proteinExistence type="predicted"/>
<feature type="compositionally biased region" description="Basic residues" evidence="1">
    <location>
        <begin position="106"/>
        <end position="119"/>
    </location>
</feature>
<evidence type="ECO:0000313" key="2">
    <source>
        <dbReference type="EMBL" id="RRT49679.1"/>
    </source>
</evidence>
<evidence type="ECO:0000256" key="1">
    <source>
        <dbReference type="SAM" id="MobiDB-lite"/>
    </source>
</evidence>
<evidence type="ECO:0000313" key="3">
    <source>
        <dbReference type="Proteomes" id="UP000287651"/>
    </source>
</evidence>
<feature type="compositionally biased region" description="Basic and acidic residues" evidence="1">
    <location>
        <begin position="63"/>
        <end position="73"/>
    </location>
</feature>
<feature type="region of interest" description="Disordered" evidence="1">
    <location>
        <begin position="132"/>
        <end position="156"/>
    </location>
</feature>
<name>A0A426YD51_ENSVE</name>
<dbReference type="Proteomes" id="UP000287651">
    <property type="component" value="Unassembled WGS sequence"/>
</dbReference>
<organism evidence="2 3">
    <name type="scientific">Ensete ventricosum</name>
    <name type="common">Abyssinian banana</name>
    <name type="synonym">Musa ensete</name>
    <dbReference type="NCBI Taxonomy" id="4639"/>
    <lineage>
        <taxon>Eukaryota</taxon>
        <taxon>Viridiplantae</taxon>
        <taxon>Streptophyta</taxon>
        <taxon>Embryophyta</taxon>
        <taxon>Tracheophyta</taxon>
        <taxon>Spermatophyta</taxon>
        <taxon>Magnoliopsida</taxon>
        <taxon>Liliopsida</taxon>
        <taxon>Zingiberales</taxon>
        <taxon>Musaceae</taxon>
        <taxon>Ensete</taxon>
    </lineage>
</organism>
<protein>
    <submittedName>
        <fullName evidence="2">Uncharacterized protein</fullName>
    </submittedName>
</protein>
<comment type="caution">
    <text evidence="2">The sequence shown here is derived from an EMBL/GenBank/DDBJ whole genome shotgun (WGS) entry which is preliminary data.</text>
</comment>
<sequence>FRPWTSARCPFISELNEVTSGHVVDTEELGDVDVAGALPNAGEPYLQLTDPPLGPGPGQAGREQGDLLRREGGKPPSRRRSVQIRGGDGRPPWGSARGTAGETNSRTKKRRLLFRQKLKRLKHVSRREATCVPDTCGPVHDGPKCLHRSPKPRPIK</sequence>
<feature type="compositionally biased region" description="Basic residues" evidence="1">
    <location>
        <begin position="145"/>
        <end position="156"/>
    </location>
</feature>
<feature type="non-terminal residue" evidence="2">
    <location>
        <position position="1"/>
    </location>
</feature>